<organism evidence="2 3">
    <name type="scientific">Allacma fusca</name>
    <dbReference type="NCBI Taxonomy" id="39272"/>
    <lineage>
        <taxon>Eukaryota</taxon>
        <taxon>Metazoa</taxon>
        <taxon>Ecdysozoa</taxon>
        <taxon>Arthropoda</taxon>
        <taxon>Hexapoda</taxon>
        <taxon>Collembola</taxon>
        <taxon>Symphypleona</taxon>
        <taxon>Sminthuridae</taxon>
        <taxon>Allacma</taxon>
    </lineage>
</organism>
<evidence type="ECO:0000256" key="1">
    <source>
        <dbReference type="SAM" id="MobiDB-lite"/>
    </source>
</evidence>
<feature type="region of interest" description="Disordered" evidence="1">
    <location>
        <begin position="138"/>
        <end position="158"/>
    </location>
</feature>
<evidence type="ECO:0000313" key="2">
    <source>
        <dbReference type="EMBL" id="CAG7816844.1"/>
    </source>
</evidence>
<proteinExistence type="predicted"/>
<feature type="compositionally biased region" description="Basic and acidic residues" evidence="1">
    <location>
        <begin position="1"/>
        <end position="31"/>
    </location>
</feature>
<dbReference type="EMBL" id="CAJVCH010379849">
    <property type="protein sequence ID" value="CAG7816844.1"/>
    <property type="molecule type" value="Genomic_DNA"/>
</dbReference>
<accession>A0A8J2L736</accession>
<evidence type="ECO:0000313" key="3">
    <source>
        <dbReference type="Proteomes" id="UP000708208"/>
    </source>
</evidence>
<keyword evidence="3" id="KW-1185">Reference proteome</keyword>
<comment type="caution">
    <text evidence="2">The sequence shown here is derived from an EMBL/GenBank/DDBJ whole genome shotgun (WGS) entry which is preliminary data.</text>
</comment>
<sequence length="158" mass="17821">MFNSENAKKLQERVIKNEDIPEQKQEDHIEPESGVASESTVSNKKLDSEYLTAVSDTSQPIQEGGHAQAAQAPVVAVSKGVVHAGNKERYSNDRQHNIAGVDWRPIESNVQKTLLKRAKKNKKVTPTKETRFAPTIKRVKRKRSQTRGNGRGIKYKRY</sequence>
<name>A0A8J2L736_9HEXA</name>
<protein>
    <submittedName>
        <fullName evidence="2">Uncharacterized protein</fullName>
    </submittedName>
</protein>
<feature type="region of interest" description="Disordered" evidence="1">
    <location>
        <begin position="1"/>
        <end position="43"/>
    </location>
</feature>
<dbReference type="AlphaFoldDB" id="A0A8J2L736"/>
<dbReference type="Proteomes" id="UP000708208">
    <property type="component" value="Unassembled WGS sequence"/>
</dbReference>
<gene>
    <name evidence="2" type="ORF">AFUS01_LOCUS27441</name>
</gene>
<reference evidence="2" key="1">
    <citation type="submission" date="2021-06" db="EMBL/GenBank/DDBJ databases">
        <authorList>
            <person name="Hodson N. C."/>
            <person name="Mongue J. A."/>
            <person name="Jaron S. K."/>
        </authorList>
    </citation>
    <scope>NUCLEOTIDE SEQUENCE</scope>
</reference>